<sequence length="91" mass="10045">MGYGVGKAQSSMQTNTDMDSYEFNCESQFRDVVLCTSEGTRFVVNTKEPYTGANYAQECFPTCNRTVEKAKHVLMICPPPTVSSDCGTVLK</sequence>
<dbReference type="PROSITE" id="PS51034">
    <property type="entry name" value="ZP_2"/>
    <property type="match status" value="1"/>
</dbReference>
<feature type="domain" description="ZP" evidence="1">
    <location>
        <begin position="34"/>
        <end position="91"/>
    </location>
</feature>
<evidence type="ECO:0000313" key="2">
    <source>
        <dbReference type="Proteomes" id="UP000887565"/>
    </source>
</evidence>
<organism evidence="2 3">
    <name type="scientific">Romanomermis culicivorax</name>
    <name type="common">Nematode worm</name>
    <dbReference type="NCBI Taxonomy" id="13658"/>
    <lineage>
        <taxon>Eukaryota</taxon>
        <taxon>Metazoa</taxon>
        <taxon>Ecdysozoa</taxon>
        <taxon>Nematoda</taxon>
        <taxon>Enoplea</taxon>
        <taxon>Dorylaimia</taxon>
        <taxon>Mermithida</taxon>
        <taxon>Mermithoidea</taxon>
        <taxon>Mermithidae</taxon>
        <taxon>Romanomermis</taxon>
    </lineage>
</organism>
<proteinExistence type="predicted"/>
<dbReference type="AlphaFoldDB" id="A0A915KLT3"/>
<reference evidence="3" key="1">
    <citation type="submission" date="2022-11" db="UniProtKB">
        <authorList>
            <consortium name="WormBaseParasite"/>
        </authorList>
    </citation>
    <scope>IDENTIFICATION</scope>
</reference>
<dbReference type="InterPro" id="IPR001507">
    <property type="entry name" value="ZP_dom"/>
</dbReference>
<evidence type="ECO:0000313" key="3">
    <source>
        <dbReference type="WBParaSite" id="nRc.2.0.1.t39736-RA"/>
    </source>
</evidence>
<evidence type="ECO:0000259" key="1">
    <source>
        <dbReference type="PROSITE" id="PS51034"/>
    </source>
</evidence>
<dbReference type="WBParaSite" id="nRc.2.0.1.t39736-RA">
    <property type="protein sequence ID" value="nRc.2.0.1.t39736-RA"/>
    <property type="gene ID" value="nRc.2.0.1.g39736"/>
</dbReference>
<keyword evidence="2" id="KW-1185">Reference proteome</keyword>
<protein>
    <submittedName>
        <fullName evidence="3">ZP domain-containing protein</fullName>
    </submittedName>
</protein>
<accession>A0A915KLT3</accession>
<name>A0A915KLT3_ROMCU</name>
<dbReference type="Proteomes" id="UP000887565">
    <property type="component" value="Unplaced"/>
</dbReference>